<evidence type="ECO:0000256" key="1">
    <source>
        <dbReference type="ARBA" id="ARBA00010457"/>
    </source>
</evidence>
<name>A0ABU2L426_9ACTN</name>
<dbReference type="Proteomes" id="UP001183388">
    <property type="component" value="Unassembled WGS sequence"/>
</dbReference>
<dbReference type="RefSeq" id="WP_311628997.1">
    <property type="nucleotide sequence ID" value="NZ_JAVREN010000004.1"/>
</dbReference>
<dbReference type="PROSITE" id="PS00332">
    <property type="entry name" value="SOD_CU_ZN_2"/>
    <property type="match status" value="1"/>
</dbReference>
<protein>
    <submittedName>
        <fullName evidence="3">Superoxide dismutase family protein</fullName>
    </submittedName>
</protein>
<sequence>MRAAALVTGAAAAMAAVLAASGTAAAGGPRPGVLVEGGRFAPLAEGAPVPGAVTYDTELVPPGARAVVAQRVAGDGRMSVVLAVRGLVPGHTYGSHVHTDPCGADPADAGPHYQDVAGEATPRNEIWLDVTADEHGRGWAAVTQDWVFRPGEAGALVLHEHATSDGHHGTTPGDAGDRAACLTVPFLGGPAAG</sequence>
<evidence type="ECO:0000313" key="3">
    <source>
        <dbReference type="EMBL" id="MDT0306073.1"/>
    </source>
</evidence>
<evidence type="ECO:0000256" key="2">
    <source>
        <dbReference type="SAM" id="SignalP"/>
    </source>
</evidence>
<keyword evidence="4" id="KW-1185">Reference proteome</keyword>
<feature type="chain" id="PRO_5047454692" evidence="2">
    <location>
        <begin position="27"/>
        <end position="193"/>
    </location>
</feature>
<reference evidence="4" key="1">
    <citation type="submission" date="2023-07" db="EMBL/GenBank/DDBJ databases">
        <title>30 novel species of actinomycetes from the DSMZ collection.</title>
        <authorList>
            <person name="Nouioui I."/>
        </authorList>
    </citation>
    <scope>NUCLEOTIDE SEQUENCE [LARGE SCALE GENOMIC DNA]</scope>
    <source>
        <strain evidence="4">DSM 44917</strain>
    </source>
</reference>
<proteinExistence type="inferred from homology"/>
<accession>A0ABU2L426</accession>
<organism evidence="3 4">
    <name type="scientific">Streptomyces boetiae</name>
    <dbReference type="NCBI Taxonomy" id="3075541"/>
    <lineage>
        <taxon>Bacteria</taxon>
        <taxon>Bacillati</taxon>
        <taxon>Actinomycetota</taxon>
        <taxon>Actinomycetes</taxon>
        <taxon>Kitasatosporales</taxon>
        <taxon>Streptomycetaceae</taxon>
        <taxon>Streptomyces</taxon>
    </lineage>
</organism>
<feature type="signal peptide" evidence="2">
    <location>
        <begin position="1"/>
        <end position="26"/>
    </location>
</feature>
<gene>
    <name evidence="3" type="ORF">RM780_03730</name>
</gene>
<evidence type="ECO:0000313" key="4">
    <source>
        <dbReference type="Proteomes" id="UP001183388"/>
    </source>
</evidence>
<dbReference type="InterPro" id="IPR018152">
    <property type="entry name" value="SOD_Cu/Zn_BS"/>
</dbReference>
<dbReference type="SUPFAM" id="SSF49329">
    <property type="entry name" value="Cu,Zn superoxide dismutase-like"/>
    <property type="match status" value="1"/>
</dbReference>
<comment type="similarity">
    <text evidence="1">Belongs to the Cu-Zn superoxide dismutase family.</text>
</comment>
<dbReference type="InterPro" id="IPR036423">
    <property type="entry name" value="SOD-like_Cu/Zn_dom_sf"/>
</dbReference>
<keyword evidence="2" id="KW-0732">Signal</keyword>
<comment type="caution">
    <text evidence="3">The sequence shown here is derived from an EMBL/GenBank/DDBJ whole genome shotgun (WGS) entry which is preliminary data.</text>
</comment>
<dbReference type="EMBL" id="JAVREN010000004">
    <property type="protein sequence ID" value="MDT0306073.1"/>
    <property type="molecule type" value="Genomic_DNA"/>
</dbReference>
<dbReference type="Gene3D" id="2.60.40.200">
    <property type="entry name" value="Superoxide dismutase, copper/zinc binding domain"/>
    <property type="match status" value="1"/>
</dbReference>